<feature type="transmembrane region" description="Helical" evidence="5">
    <location>
        <begin position="380"/>
        <end position="399"/>
    </location>
</feature>
<dbReference type="RefSeq" id="XP_024727354.1">
    <property type="nucleotide sequence ID" value="XM_024886156.1"/>
</dbReference>
<dbReference type="InParanoid" id="A0A2J6SI91"/>
<evidence type="ECO:0000256" key="5">
    <source>
        <dbReference type="SAM" id="Phobius"/>
    </source>
</evidence>
<dbReference type="GeneID" id="36594233"/>
<dbReference type="GO" id="GO:0022857">
    <property type="term" value="F:transmembrane transporter activity"/>
    <property type="evidence" value="ECO:0007669"/>
    <property type="project" value="InterPro"/>
</dbReference>
<evidence type="ECO:0000313" key="8">
    <source>
        <dbReference type="Proteomes" id="UP000235371"/>
    </source>
</evidence>
<dbReference type="Gene3D" id="1.20.1720.10">
    <property type="entry name" value="Multidrug resistance protein D"/>
    <property type="match status" value="1"/>
</dbReference>
<dbReference type="PROSITE" id="PS50850">
    <property type="entry name" value="MFS"/>
    <property type="match status" value="1"/>
</dbReference>
<feature type="transmembrane region" description="Helical" evidence="5">
    <location>
        <begin position="478"/>
        <end position="496"/>
    </location>
</feature>
<feature type="transmembrane region" description="Helical" evidence="5">
    <location>
        <begin position="286"/>
        <end position="311"/>
    </location>
</feature>
<evidence type="ECO:0000313" key="7">
    <source>
        <dbReference type="EMBL" id="PMD50450.1"/>
    </source>
</evidence>
<dbReference type="InterPro" id="IPR011701">
    <property type="entry name" value="MFS"/>
</dbReference>
<dbReference type="Proteomes" id="UP000235371">
    <property type="component" value="Unassembled WGS sequence"/>
</dbReference>
<dbReference type="OrthoDB" id="10021397at2759"/>
<organism evidence="7 8">
    <name type="scientific">Hyaloscypha bicolor E</name>
    <dbReference type="NCBI Taxonomy" id="1095630"/>
    <lineage>
        <taxon>Eukaryota</taxon>
        <taxon>Fungi</taxon>
        <taxon>Dikarya</taxon>
        <taxon>Ascomycota</taxon>
        <taxon>Pezizomycotina</taxon>
        <taxon>Leotiomycetes</taxon>
        <taxon>Helotiales</taxon>
        <taxon>Hyaloscyphaceae</taxon>
        <taxon>Hyaloscypha</taxon>
        <taxon>Hyaloscypha bicolor</taxon>
    </lineage>
</organism>
<evidence type="ECO:0000256" key="1">
    <source>
        <dbReference type="ARBA" id="ARBA00004141"/>
    </source>
</evidence>
<feature type="transmembrane region" description="Helical" evidence="5">
    <location>
        <begin position="20"/>
        <end position="48"/>
    </location>
</feature>
<feature type="transmembrane region" description="Helical" evidence="5">
    <location>
        <begin position="411"/>
        <end position="432"/>
    </location>
</feature>
<keyword evidence="4 5" id="KW-0472">Membrane</keyword>
<dbReference type="AlphaFoldDB" id="A0A2J6SI91"/>
<dbReference type="FunFam" id="1.20.1720.10:FF:000012">
    <property type="entry name" value="MFS toxin efflux pump (AflT)"/>
    <property type="match status" value="1"/>
</dbReference>
<feature type="transmembrane region" description="Helical" evidence="5">
    <location>
        <begin position="90"/>
        <end position="108"/>
    </location>
</feature>
<dbReference type="InterPro" id="IPR020846">
    <property type="entry name" value="MFS_dom"/>
</dbReference>
<accession>A0A2J6SI91</accession>
<evidence type="ECO:0000256" key="4">
    <source>
        <dbReference type="ARBA" id="ARBA00023136"/>
    </source>
</evidence>
<dbReference type="SUPFAM" id="SSF103473">
    <property type="entry name" value="MFS general substrate transporter"/>
    <property type="match status" value="1"/>
</dbReference>
<feature type="transmembrane region" description="Helical" evidence="5">
    <location>
        <begin position="247"/>
        <end position="266"/>
    </location>
</feature>
<keyword evidence="3 5" id="KW-1133">Transmembrane helix</keyword>
<dbReference type="InterPro" id="IPR036259">
    <property type="entry name" value="MFS_trans_sf"/>
</dbReference>
<feature type="transmembrane region" description="Helical" evidence="5">
    <location>
        <begin position="349"/>
        <end position="368"/>
    </location>
</feature>
<name>A0A2J6SI91_9HELO</name>
<dbReference type="FunFam" id="1.20.1250.20:FF:000196">
    <property type="entry name" value="MFS toxin efflux pump (AflT)"/>
    <property type="match status" value="1"/>
</dbReference>
<dbReference type="GO" id="GO:0005886">
    <property type="term" value="C:plasma membrane"/>
    <property type="evidence" value="ECO:0007669"/>
    <property type="project" value="TreeGrafter"/>
</dbReference>
<dbReference type="FunCoup" id="A0A2J6SI91">
    <property type="interactions" value="89"/>
</dbReference>
<dbReference type="EMBL" id="KZ613913">
    <property type="protein sequence ID" value="PMD50450.1"/>
    <property type="molecule type" value="Genomic_DNA"/>
</dbReference>
<proteinExistence type="predicted"/>
<feature type="transmembrane region" description="Helical" evidence="5">
    <location>
        <begin position="60"/>
        <end position="78"/>
    </location>
</feature>
<keyword evidence="2 5" id="KW-0812">Transmembrane</keyword>
<feature type="transmembrane region" description="Helical" evidence="5">
    <location>
        <begin position="146"/>
        <end position="166"/>
    </location>
</feature>
<dbReference type="PANTHER" id="PTHR23501">
    <property type="entry name" value="MAJOR FACILITATOR SUPERFAMILY"/>
    <property type="match status" value="1"/>
</dbReference>
<dbReference type="PANTHER" id="PTHR23501:SF199">
    <property type="entry name" value="MFS EFFLUX TRANSPORTER INPD-RELATED"/>
    <property type="match status" value="1"/>
</dbReference>
<gene>
    <name evidence="7" type="ORF">K444DRAFT_657415</name>
</gene>
<evidence type="ECO:0000259" key="6">
    <source>
        <dbReference type="PROSITE" id="PS50850"/>
    </source>
</evidence>
<feature type="transmembrane region" description="Helical" evidence="5">
    <location>
        <begin position="218"/>
        <end position="235"/>
    </location>
</feature>
<dbReference type="Gene3D" id="1.20.1250.20">
    <property type="entry name" value="MFS general substrate transporter like domains"/>
    <property type="match status" value="1"/>
</dbReference>
<dbReference type="Pfam" id="PF07690">
    <property type="entry name" value="MFS_1"/>
    <property type="match status" value="1"/>
</dbReference>
<feature type="transmembrane region" description="Helical" evidence="5">
    <location>
        <begin position="178"/>
        <end position="198"/>
    </location>
</feature>
<reference evidence="7 8" key="1">
    <citation type="submission" date="2016-04" db="EMBL/GenBank/DDBJ databases">
        <title>A degradative enzymes factory behind the ericoid mycorrhizal symbiosis.</title>
        <authorList>
            <consortium name="DOE Joint Genome Institute"/>
            <person name="Martino E."/>
            <person name="Morin E."/>
            <person name="Grelet G."/>
            <person name="Kuo A."/>
            <person name="Kohler A."/>
            <person name="Daghino S."/>
            <person name="Barry K."/>
            <person name="Choi C."/>
            <person name="Cichocki N."/>
            <person name="Clum A."/>
            <person name="Copeland A."/>
            <person name="Hainaut M."/>
            <person name="Haridas S."/>
            <person name="Labutti K."/>
            <person name="Lindquist E."/>
            <person name="Lipzen A."/>
            <person name="Khouja H.-R."/>
            <person name="Murat C."/>
            <person name="Ohm R."/>
            <person name="Olson A."/>
            <person name="Spatafora J."/>
            <person name="Veneault-Fourrey C."/>
            <person name="Henrissat B."/>
            <person name="Grigoriev I."/>
            <person name="Martin F."/>
            <person name="Perotto S."/>
        </authorList>
    </citation>
    <scope>NUCLEOTIDE SEQUENCE [LARGE SCALE GENOMIC DNA]</scope>
    <source>
        <strain evidence="7 8">E</strain>
    </source>
</reference>
<evidence type="ECO:0000256" key="3">
    <source>
        <dbReference type="ARBA" id="ARBA00022989"/>
    </source>
</evidence>
<dbReference type="CDD" id="cd17502">
    <property type="entry name" value="MFS_Azr1_MDR_like"/>
    <property type="match status" value="1"/>
</dbReference>
<feature type="transmembrane region" description="Helical" evidence="5">
    <location>
        <begin position="120"/>
        <end position="140"/>
    </location>
</feature>
<keyword evidence="8" id="KW-1185">Reference proteome</keyword>
<sequence>MNETTSNEDSSAHFDHPTGLRLYVVFLALALSVLIVGLDASIIATATPRITDTFSSLSDVGWYGSSYLLTACTCQLAYGRVYQLCSIKWVFMSAVLIFEVGSLITALAPTSSAVIVGRAISGLGFAGIGTGSLIIIAYAVPLQRRAFFTGIIGAMEGIGFIVGPLLGGVLTTRLSWRWCFWINLPVGAITAIVIGFFFRPPRQQPTPTFTQDLKEFDWLGTFTCVPSILCLLLALQWGGSKYQWHDFRIILLFVLFGLLLIAFTAVQRFSKATATISSRIARSRSILFGASFAFSLSAALAIFSYYLPLWFQGIKNASAEASGVMLLPVILGMIVGSIVAGSIVTYIGYYLPFMVLSGILTPIAAGLFTSLSVNSPKSVWIGYSALAGFGAGLGFQQPILAAQTVLDQDDVAMGTSIMIFAQTLAGAIFVLIQNLKKEVPQINPDLVLEIGATNLRAAIPAQLLDAVLKAYNKAITRTFYAAVAMSALAFVLSFGMELKSTKKVAHDFRRQFSPCEEASVYAIPM</sequence>
<comment type="subcellular location">
    <subcellularLocation>
        <location evidence="1">Membrane</location>
        <topology evidence="1">Multi-pass membrane protein</topology>
    </subcellularLocation>
</comment>
<feature type="domain" description="Major facilitator superfamily (MFS) profile" evidence="6">
    <location>
        <begin position="25"/>
        <end position="501"/>
    </location>
</feature>
<evidence type="ECO:0000256" key="2">
    <source>
        <dbReference type="ARBA" id="ARBA00022692"/>
    </source>
</evidence>
<protein>
    <submittedName>
        <fullName evidence="7">MFS general substrate transporter</fullName>
    </submittedName>
</protein>
<feature type="transmembrane region" description="Helical" evidence="5">
    <location>
        <begin position="323"/>
        <end position="343"/>
    </location>
</feature>